<accession>A0ABR5SMG5</accession>
<dbReference type="SUPFAM" id="SSF56112">
    <property type="entry name" value="Protein kinase-like (PK-like)"/>
    <property type="match status" value="1"/>
</dbReference>
<dbReference type="SUPFAM" id="SSF48452">
    <property type="entry name" value="TPR-like"/>
    <property type="match status" value="1"/>
</dbReference>
<evidence type="ECO:0000256" key="1">
    <source>
        <dbReference type="ARBA" id="ARBA00022679"/>
    </source>
</evidence>
<dbReference type="InterPro" id="IPR000719">
    <property type="entry name" value="Prot_kinase_dom"/>
</dbReference>
<dbReference type="RefSeq" id="WP_085050919.1">
    <property type="nucleotide sequence ID" value="NZ_LNQR01000019.1"/>
</dbReference>
<dbReference type="PROSITE" id="PS50011">
    <property type="entry name" value="PROTEIN_KINASE_DOM"/>
    <property type="match status" value="1"/>
</dbReference>
<dbReference type="Gene3D" id="1.25.40.10">
    <property type="entry name" value="Tetratricopeptide repeat domain"/>
    <property type="match status" value="1"/>
</dbReference>
<dbReference type="InterPro" id="IPR008271">
    <property type="entry name" value="Ser/Thr_kinase_AS"/>
</dbReference>
<dbReference type="Gene3D" id="1.10.510.10">
    <property type="entry name" value="Transferase(Phosphotransferase) domain 1"/>
    <property type="match status" value="1"/>
</dbReference>
<evidence type="ECO:0000256" key="3">
    <source>
        <dbReference type="ARBA" id="ARBA00022777"/>
    </source>
</evidence>
<keyword evidence="6" id="KW-0472">Membrane</keyword>
<dbReference type="Pfam" id="PF00069">
    <property type="entry name" value="Pkinase"/>
    <property type="match status" value="1"/>
</dbReference>
<evidence type="ECO:0000256" key="4">
    <source>
        <dbReference type="ARBA" id="ARBA00022840"/>
    </source>
</evidence>
<evidence type="ECO:0000256" key="5">
    <source>
        <dbReference type="PROSITE-ProRule" id="PRU10141"/>
    </source>
</evidence>
<dbReference type="SMART" id="SM01080">
    <property type="entry name" value="CHASE2"/>
    <property type="match status" value="1"/>
</dbReference>
<comment type="caution">
    <text evidence="8">The sequence shown here is derived from an EMBL/GenBank/DDBJ whole genome shotgun (WGS) entry which is preliminary data.</text>
</comment>
<dbReference type="InterPro" id="IPR017441">
    <property type="entry name" value="Protein_kinase_ATP_BS"/>
</dbReference>
<dbReference type="PANTHER" id="PTHR43289">
    <property type="entry name" value="MITOGEN-ACTIVATED PROTEIN KINASE KINASE KINASE 20-RELATED"/>
    <property type="match status" value="1"/>
</dbReference>
<evidence type="ECO:0000256" key="2">
    <source>
        <dbReference type="ARBA" id="ARBA00022741"/>
    </source>
</evidence>
<evidence type="ECO:0000313" key="8">
    <source>
        <dbReference type="EMBL" id="KWT92806.1"/>
    </source>
</evidence>
<sequence>MKTAARKIPDWAAGGVVALLVMLALAFDWSSFMKLEYLTYDLRSTLRQKKVSTPVVIVGVDEVTIEKLGPLPLPRTYMAEMVRKLREYEAKTIGVGFIYSKSESENDRGLSALREIMGKIDKDPTTPRVAGIQKALVEAEHSLNTDPVFAGAIENSKNVVLPLSFYLTDNVAAEEDAKPPTADYVMKNSVKTDGKGTFLTARGIVLPIREFADKAHALGHLNIVPDSDGIVRSEPPLILYKDRLFPSFAFQLALAYKGLGISEITIIGGIKAAKALTIPLDKSGRMLISYTGKASSSPYYSFLDVMNGKIPAAMFKDKIVLVGLTADGGGAVNKTPLRSNYNNIEIVAQAVENILNSNHITRPWWLTYVELPVMLLFWGIIAFLIPRVKTVAGAVIAGVVLIAWGIICIYLFYSQGLWVKMSYPALVLFFGYIAVVSRQLLLGEDKTTSADTSETNKMLGLSLQGQGQLDAAFEKFRKCRLEDATTRELLYNLGQDFEQKGMQSKAQAVYEHIISAGDYKGLSDKLKKLKTTGEKAAPAVQPQESEATIMMMEGTGTKSTLGRYEVLRELGRGAMGVVFLGKDPKINRDVAIKTLSYDEIDSEQIVEIKTRFFREAEAAGKLSHPNIVRVYDVGEDKNVAYMAMELLEGTDLARYCAKDSRLPFGEVLRVVTRVGEALDYAHQNGVVHRDIKPANIMLLNNKELRVTDFGIARVMESSKTQTGMVLGTPSYMSPEQIAGRKVDGRSDLFSLGVVFFELLLGERPFKGDSIATLMYNITSTPPTPIKKIEPRIPNCVVEIIDKLLQKNAEDRYSRGKDLLDAINKCKKTLVKRPAPPAQ</sequence>
<evidence type="ECO:0000259" key="7">
    <source>
        <dbReference type="PROSITE" id="PS50011"/>
    </source>
</evidence>
<dbReference type="Pfam" id="PF05226">
    <property type="entry name" value="CHASE2"/>
    <property type="match status" value="1"/>
</dbReference>
<feature type="domain" description="Protein kinase" evidence="7">
    <location>
        <begin position="564"/>
        <end position="829"/>
    </location>
</feature>
<keyword evidence="4 5" id="KW-0067">ATP-binding</keyword>
<feature type="binding site" evidence="5">
    <location>
        <position position="593"/>
    </location>
    <ligand>
        <name>ATP</name>
        <dbReference type="ChEBI" id="CHEBI:30616"/>
    </ligand>
</feature>
<feature type="transmembrane region" description="Helical" evidence="6">
    <location>
        <begin position="364"/>
        <end position="384"/>
    </location>
</feature>
<dbReference type="CDD" id="cd14014">
    <property type="entry name" value="STKc_PknB_like"/>
    <property type="match status" value="1"/>
</dbReference>
<dbReference type="InterPro" id="IPR011009">
    <property type="entry name" value="Kinase-like_dom_sf"/>
</dbReference>
<dbReference type="Proteomes" id="UP000060487">
    <property type="component" value="Unassembled WGS sequence"/>
</dbReference>
<gene>
    <name evidence="8" type="ORF">ASN18_0392</name>
</gene>
<keyword evidence="1 8" id="KW-0808">Transferase</keyword>
<evidence type="ECO:0000256" key="6">
    <source>
        <dbReference type="SAM" id="Phobius"/>
    </source>
</evidence>
<keyword evidence="2 5" id="KW-0547">Nucleotide-binding</keyword>
<dbReference type="PROSITE" id="PS00108">
    <property type="entry name" value="PROTEIN_KINASE_ST"/>
    <property type="match status" value="1"/>
</dbReference>
<dbReference type="Gene3D" id="3.30.200.20">
    <property type="entry name" value="Phosphorylase Kinase, domain 1"/>
    <property type="match status" value="1"/>
</dbReference>
<keyword evidence="9" id="KW-1185">Reference proteome</keyword>
<feature type="transmembrane region" description="Helical" evidence="6">
    <location>
        <begin position="391"/>
        <end position="412"/>
    </location>
</feature>
<dbReference type="PANTHER" id="PTHR43289:SF6">
    <property type="entry name" value="SERINE_THREONINE-PROTEIN KINASE NEKL-3"/>
    <property type="match status" value="1"/>
</dbReference>
<name>A0ABR5SMG5_9BACT</name>
<dbReference type="SMART" id="SM00220">
    <property type="entry name" value="S_TKc"/>
    <property type="match status" value="1"/>
</dbReference>
<keyword evidence="3 8" id="KW-0418">Kinase</keyword>
<reference evidence="8 9" key="1">
    <citation type="submission" date="2015-11" db="EMBL/GenBank/DDBJ databases">
        <authorList>
            <person name="Lin W."/>
        </authorList>
    </citation>
    <scope>NUCLEOTIDE SEQUENCE [LARGE SCALE GENOMIC DNA]</scope>
    <source>
        <strain evidence="8 9">HCH-1</strain>
    </source>
</reference>
<evidence type="ECO:0000313" key="9">
    <source>
        <dbReference type="Proteomes" id="UP000060487"/>
    </source>
</evidence>
<dbReference type="InterPro" id="IPR011990">
    <property type="entry name" value="TPR-like_helical_dom_sf"/>
</dbReference>
<organism evidence="8 9">
    <name type="scientific">Candidatus Magnetominusculus xianensis</name>
    <dbReference type="NCBI Taxonomy" id="1748249"/>
    <lineage>
        <taxon>Bacteria</taxon>
        <taxon>Pseudomonadati</taxon>
        <taxon>Nitrospirota</taxon>
        <taxon>Nitrospiria</taxon>
        <taxon>Nitrospirales</taxon>
        <taxon>Nitrospiraceae</taxon>
        <taxon>Candidatus Magnetominusculus</taxon>
    </lineage>
</organism>
<dbReference type="InterPro" id="IPR007890">
    <property type="entry name" value="CHASE2"/>
</dbReference>
<protein>
    <submittedName>
        <fullName evidence="8">Serine/threonine-protein kinase PrkC</fullName>
        <ecNumber evidence="8">2.7.11.1</ecNumber>
    </submittedName>
</protein>
<dbReference type="GO" id="GO:0004674">
    <property type="term" value="F:protein serine/threonine kinase activity"/>
    <property type="evidence" value="ECO:0007669"/>
    <property type="project" value="UniProtKB-EC"/>
</dbReference>
<keyword evidence="6" id="KW-1133">Transmembrane helix</keyword>
<dbReference type="EC" id="2.7.11.1" evidence="8"/>
<keyword evidence="6" id="KW-0812">Transmembrane</keyword>
<dbReference type="PROSITE" id="PS00107">
    <property type="entry name" value="PROTEIN_KINASE_ATP"/>
    <property type="match status" value="1"/>
</dbReference>
<proteinExistence type="predicted"/>
<dbReference type="EMBL" id="LNQR01000019">
    <property type="protein sequence ID" value="KWT92806.1"/>
    <property type="molecule type" value="Genomic_DNA"/>
</dbReference>